<dbReference type="EMBL" id="CP134846">
    <property type="protein sequence ID" value="WNL16237.1"/>
    <property type="molecule type" value="Genomic_DNA"/>
</dbReference>
<accession>A0AA96CUR4</accession>
<organism evidence="1">
    <name type="scientific">Arcobacter sp. AZ-2023</name>
    <dbReference type="NCBI Taxonomy" id="3074453"/>
    <lineage>
        <taxon>Bacteria</taxon>
        <taxon>Pseudomonadati</taxon>
        <taxon>Campylobacterota</taxon>
        <taxon>Epsilonproteobacteria</taxon>
        <taxon>Campylobacterales</taxon>
        <taxon>Arcobacteraceae</taxon>
        <taxon>Arcobacter</taxon>
    </lineage>
</organism>
<protein>
    <submittedName>
        <fullName evidence="1">Uncharacterized protein</fullName>
    </submittedName>
</protein>
<proteinExistence type="predicted"/>
<reference evidence="1" key="1">
    <citation type="submission" date="2023-09" db="EMBL/GenBank/DDBJ databases">
        <title>Arcobacter tbilisiensis sp. nov. isolated from chicken meat in Tbilisi, Georgia.</title>
        <authorList>
            <person name="Matthias R."/>
            <person name="Zautner A.E."/>
        </authorList>
    </citation>
    <scope>NUCLEOTIDE SEQUENCE</scope>
    <source>
        <strain evidence="1">LEO 107</strain>
    </source>
</reference>
<evidence type="ECO:0000313" key="1">
    <source>
        <dbReference type="EMBL" id="WNL16237.1"/>
    </source>
</evidence>
<name>A0AA96CUR4_9BACT</name>
<gene>
    <name evidence="1" type="ORF">RJG54_08435</name>
</gene>
<sequence length="95" mass="10500">MGLFGINDNLSTFALTKAKRAERKALEIESVTVASILSELDILNNVSLILSQEIDALQNKVNQIETILSNLNTLCNSIKNTTDDLVIRVENLENI</sequence>
<dbReference type="AlphaFoldDB" id="A0AA96CUR4"/>